<reference evidence="1" key="1">
    <citation type="submission" date="2013-05" db="EMBL/GenBank/DDBJ databases">
        <authorList>
            <person name="Yim A.K.Y."/>
            <person name="Chan T.F."/>
            <person name="Ji K.M."/>
            <person name="Liu X.Y."/>
            <person name="Zhou J.W."/>
            <person name="Li R.Q."/>
            <person name="Yang K.Y."/>
            <person name="Li J."/>
            <person name="Li M."/>
            <person name="Law P.T.W."/>
            <person name="Wu Y.L."/>
            <person name="Cai Z.L."/>
            <person name="Qin H."/>
            <person name="Bao Y."/>
            <person name="Leung R.K.K."/>
            <person name="Ng P.K.S."/>
            <person name="Zou J."/>
            <person name="Zhong X.J."/>
            <person name="Ran P.X."/>
            <person name="Zhong N.S."/>
            <person name="Liu Z.G."/>
            <person name="Tsui S.K.W."/>
        </authorList>
    </citation>
    <scope>NUCLEOTIDE SEQUENCE</scope>
    <source>
        <strain evidence="1">Derf</strain>
        <tissue evidence="1">Whole organism</tissue>
    </source>
</reference>
<evidence type="ECO:0000313" key="1">
    <source>
        <dbReference type="EMBL" id="KAH9528959.1"/>
    </source>
</evidence>
<comment type="caution">
    <text evidence="1">The sequence shown here is derived from an EMBL/GenBank/DDBJ whole genome shotgun (WGS) entry which is preliminary data.</text>
</comment>
<evidence type="ECO:0000313" key="2">
    <source>
        <dbReference type="Proteomes" id="UP000790347"/>
    </source>
</evidence>
<reference evidence="1" key="2">
    <citation type="journal article" date="2022" name="Res Sq">
        <title>Comparative Genomics Reveals Insights into the Divergent Evolution of Astigmatic Mites and Household Pest Adaptations.</title>
        <authorList>
            <person name="Xiong Q."/>
            <person name="Wan A.T.-Y."/>
            <person name="Liu X.-Y."/>
            <person name="Fung C.S.-H."/>
            <person name="Xiao X."/>
            <person name="Malainual N."/>
            <person name="Hou J."/>
            <person name="Wang L."/>
            <person name="Wang M."/>
            <person name="Yang K."/>
            <person name="Cui Y."/>
            <person name="Leung E."/>
            <person name="Nong W."/>
            <person name="Shin S.-K."/>
            <person name="Au S."/>
            <person name="Jeong K.Y."/>
            <person name="Chew F.T."/>
            <person name="Hui J."/>
            <person name="Leung T.F."/>
            <person name="Tungtrongchitr A."/>
            <person name="Zhong N."/>
            <person name="Liu Z."/>
            <person name="Tsui S."/>
        </authorList>
    </citation>
    <scope>NUCLEOTIDE SEQUENCE</scope>
    <source>
        <strain evidence="1">Derf</strain>
        <tissue evidence="1">Whole organism</tissue>
    </source>
</reference>
<protein>
    <submittedName>
        <fullName evidence="1">Uncharacterized protein</fullName>
    </submittedName>
</protein>
<dbReference type="Proteomes" id="UP000790347">
    <property type="component" value="Unassembled WGS sequence"/>
</dbReference>
<accession>A0A922IG72</accession>
<sequence>MDNTLNMIIINKVYALTYLPICLYTYEYANFVHTVGGGKNDAADCNCSGESGKNGSLPAEPGGGGTTELGGPVAVNDGVVVVDVVLLVQAVAVVVVDDGTGVETDVCGGIIDEDDVDDDGGCDCVVNVFIDVVVVALTTKSG</sequence>
<dbReference type="AlphaFoldDB" id="A0A922IG72"/>
<organism evidence="1 2">
    <name type="scientific">Dermatophagoides farinae</name>
    <name type="common">American house dust mite</name>
    <dbReference type="NCBI Taxonomy" id="6954"/>
    <lineage>
        <taxon>Eukaryota</taxon>
        <taxon>Metazoa</taxon>
        <taxon>Ecdysozoa</taxon>
        <taxon>Arthropoda</taxon>
        <taxon>Chelicerata</taxon>
        <taxon>Arachnida</taxon>
        <taxon>Acari</taxon>
        <taxon>Acariformes</taxon>
        <taxon>Sarcoptiformes</taxon>
        <taxon>Astigmata</taxon>
        <taxon>Psoroptidia</taxon>
        <taxon>Analgoidea</taxon>
        <taxon>Pyroglyphidae</taxon>
        <taxon>Dermatophagoidinae</taxon>
        <taxon>Dermatophagoides</taxon>
    </lineage>
</organism>
<dbReference type="EMBL" id="ASGP02000001">
    <property type="protein sequence ID" value="KAH9528959.1"/>
    <property type="molecule type" value="Genomic_DNA"/>
</dbReference>
<keyword evidence="2" id="KW-1185">Reference proteome</keyword>
<proteinExistence type="predicted"/>
<gene>
    <name evidence="1" type="ORF">DERF_002869</name>
</gene>
<name>A0A922IG72_DERFA</name>